<gene>
    <name evidence="1" type="ORF">PZN02_006048</name>
</gene>
<accession>A0ABY8DLT6</accession>
<keyword evidence="1" id="KW-0614">Plasmid</keyword>
<reference evidence="1 2" key="1">
    <citation type="submission" date="2023-03" db="EMBL/GenBank/DDBJ databases">
        <authorList>
            <person name="Kaur S."/>
            <person name="Espinosa-Saiz D."/>
            <person name="Velazquez E."/>
            <person name="Menendez E."/>
            <person name="diCenzo G.C."/>
        </authorList>
    </citation>
    <scope>NUCLEOTIDE SEQUENCE [LARGE SCALE GENOMIC DNA]</scope>
    <source>
        <strain evidence="1 2">LMG 24692</strain>
        <plasmid evidence="1 2">unnamed</plasmid>
    </source>
</reference>
<evidence type="ECO:0000313" key="2">
    <source>
        <dbReference type="Proteomes" id="UP001229355"/>
    </source>
</evidence>
<evidence type="ECO:0000313" key="1">
    <source>
        <dbReference type="EMBL" id="WEX91839.1"/>
    </source>
</evidence>
<sequence>MNRSFVRQTDFVRGAHAIASGPFGETYTCLPREAQLEQAPSVAMPFFRKHQCR</sequence>
<dbReference type="Proteomes" id="UP001229355">
    <property type="component" value="Plasmid unnamed"/>
</dbReference>
<keyword evidence="2" id="KW-1185">Reference proteome</keyword>
<dbReference type="EMBL" id="CP120375">
    <property type="protein sequence ID" value="WEX91839.1"/>
    <property type="molecule type" value="Genomic_DNA"/>
</dbReference>
<geneLocation type="plasmid" evidence="1 2">
    <name>unnamed</name>
</geneLocation>
<proteinExistence type="predicted"/>
<dbReference type="RefSeq" id="WP_280663798.1">
    <property type="nucleotide sequence ID" value="NZ_CP120375.1"/>
</dbReference>
<organism evidence="1 2">
    <name type="scientific">Sinorhizobium garamanticum</name>
    <dbReference type="NCBI Taxonomy" id="680247"/>
    <lineage>
        <taxon>Bacteria</taxon>
        <taxon>Pseudomonadati</taxon>
        <taxon>Pseudomonadota</taxon>
        <taxon>Alphaproteobacteria</taxon>
        <taxon>Hyphomicrobiales</taxon>
        <taxon>Rhizobiaceae</taxon>
        <taxon>Sinorhizobium/Ensifer group</taxon>
        <taxon>Sinorhizobium</taxon>
    </lineage>
</organism>
<protein>
    <submittedName>
        <fullName evidence="1">Uncharacterized protein</fullName>
    </submittedName>
</protein>
<name>A0ABY8DLT6_9HYPH</name>